<evidence type="ECO:0000313" key="3">
    <source>
        <dbReference type="EMBL" id="AKF04115.1"/>
    </source>
</evidence>
<dbReference type="KEGG" id="samy:DB32_001264"/>
<protein>
    <recommendedName>
        <fullName evidence="5">Tryptophan synthase alpha chain</fullName>
    </recommendedName>
</protein>
<feature type="chain" id="PRO_5002511619" description="Tryptophan synthase alpha chain" evidence="2">
    <location>
        <begin position="24"/>
        <end position="214"/>
    </location>
</feature>
<feature type="signal peptide" evidence="2">
    <location>
        <begin position="1"/>
        <end position="23"/>
    </location>
</feature>
<accession>A0A0F6W0F7</accession>
<evidence type="ECO:0008006" key="5">
    <source>
        <dbReference type="Google" id="ProtNLM"/>
    </source>
</evidence>
<organism evidence="3 4">
    <name type="scientific">Sandaracinus amylolyticus</name>
    <dbReference type="NCBI Taxonomy" id="927083"/>
    <lineage>
        <taxon>Bacteria</taxon>
        <taxon>Pseudomonadati</taxon>
        <taxon>Myxococcota</taxon>
        <taxon>Polyangia</taxon>
        <taxon>Polyangiales</taxon>
        <taxon>Sandaracinaceae</taxon>
        <taxon>Sandaracinus</taxon>
    </lineage>
</organism>
<feature type="region of interest" description="Disordered" evidence="1">
    <location>
        <begin position="61"/>
        <end position="93"/>
    </location>
</feature>
<evidence type="ECO:0000256" key="2">
    <source>
        <dbReference type="SAM" id="SignalP"/>
    </source>
</evidence>
<evidence type="ECO:0000313" key="4">
    <source>
        <dbReference type="Proteomes" id="UP000034883"/>
    </source>
</evidence>
<reference evidence="3 4" key="1">
    <citation type="submission" date="2015-03" db="EMBL/GenBank/DDBJ databases">
        <title>Genome assembly of Sandaracinus amylolyticus DSM 53668.</title>
        <authorList>
            <person name="Sharma G."/>
            <person name="Subramanian S."/>
        </authorList>
    </citation>
    <scope>NUCLEOTIDE SEQUENCE [LARGE SCALE GENOMIC DNA]</scope>
    <source>
        <strain evidence="3 4">DSM 53668</strain>
    </source>
</reference>
<evidence type="ECO:0000256" key="1">
    <source>
        <dbReference type="SAM" id="MobiDB-lite"/>
    </source>
</evidence>
<dbReference type="PROSITE" id="PS51257">
    <property type="entry name" value="PROKAR_LIPOPROTEIN"/>
    <property type="match status" value="1"/>
</dbReference>
<dbReference type="AlphaFoldDB" id="A0A0F6W0F7"/>
<dbReference type="Proteomes" id="UP000034883">
    <property type="component" value="Chromosome"/>
</dbReference>
<dbReference type="RefSeq" id="WP_157068771.1">
    <property type="nucleotide sequence ID" value="NZ_CP011125.1"/>
</dbReference>
<name>A0A0F6W0F7_9BACT</name>
<proteinExistence type="predicted"/>
<gene>
    <name evidence="3" type="ORF">DB32_001264</name>
</gene>
<dbReference type="OrthoDB" id="5514547at2"/>
<feature type="compositionally biased region" description="Gly residues" evidence="1">
    <location>
        <begin position="80"/>
        <end position="91"/>
    </location>
</feature>
<dbReference type="EMBL" id="CP011125">
    <property type="protein sequence ID" value="AKF04115.1"/>
    <property type="molecule type" value="Genomic_DNA"/>
</dbReference>
<dbReference type="STRING" id="927083.DB32_001264"/>
<keyword evidence="4" id="KW-1185">Reference proteome</keyword>
<keyword evidence="2" id="KW-0732">Signal</keyword>
<sequence>MGSRGAGAWMLVGVLAVACVTTACDDEGELDGERAPECSAQSGCPDGFECIDGLYCQRIPGTEQPGVPTTEDPLPPITGGTSGGGGQGGARDAGVGDQLDGAIADGDGGGLVPPAGECTVGLSRCGEQCVSLESDVTNCGACGVVCPSGGECRTGVCCDLDEIVCGDGCVDVETDPRNCGACGLDCGAGDCVLGTCQPPIEGPGIPPGNPPFGR</sequence>